<sequence length="76" mass="8136">MSTQESAAKRTKVDGQAVLLITLTPCQNTLSRTAARSMPTKRLPSTFSASCLASPLRVSLARAMRPRSRAARSSST</sequence>
<name>A0A0D1BUE4_MYCMD</name>
<dbReference type="AlphaFoldDB" id="A0A0D1BUE4"/>
<dbReference type="OrthoDB" id="10265310at2759"/>
<dbReference type="RefSeq" id="XP_011392705.1">
    <property type="nucleotide sequence ID" value="XM_011394403.1"/>
</dbReference>
<accession>A0A0D1BUE4</accession>
<keyword evidence="2" id="KW-1185">Reference proteome</keyword>
<dbReference type="GeneID" id="23566019"/>
<evidence type="ECO:0000313" key="1">
    <source>
        <dbReference type="EMBL" id="KIS65722.1"/>
    </source>
</evidence>
<dbReference type="VEuPathDB" id="FungiDB:UMAG_06421"/>
<organism evidence="1 2">
    <name type="scientific">Mycosarcoma maydis</name>
    <name type="common">Corn smut fungus</name>
    <name type="synonym">Ustilago maydis</name>
    <dbReference type="NCBI Taxonomy" id="5270"/>
    <lineage>
        <taxon>Eukaryota</taxon>
        <taxon>Fungi</taxon>
        <taxon>Dikarya</taxon>
        <taxon>Basidiomycota</taxon>
        <taxon>Ustilaginomycotina</taxon>
        <taxon>Ustilaginomycetes</taxon>
        <taxon>Ustilaginales</taxon>
        <taxon>Ustilaginaceae</taxon>
        <taxon>Mycosarcoma</taxon>
    </lineage>
</organism>
<protein>
    <submittedName>
        <fullName evidence="1">Uncharacterized protein</fullName>
    </submittedName>
</protein>
<proteinExistence type="predicted"/>
<evidence type="ECO:0000313" key="2">
    <source>
        <dbReference type="Proteomes" id="UP000000561"/>
    </source>
</evidence>
<dbReference type="Proteomes" id="UP000000561">
    <property type="component" value="Chromosome 23"/>
</dbReference>
<gene>
    <name evidence="1" type="ORF">UMAG_06421</name>
</gene>
<dbReference type="EMBL" id="CM003162">
    <property type="protein sequence ID" value="KIS65722.1"/>
    <property type="molecule type" value="Genomic_DNA"/>
</dbReference>
<reference evidence="1 2" key="1">
    <citation type="journal article" date="2006" name="Nature">
        <title>Insights from the genome of the biotrophic fungal plant pathogen Ustilago maydis.</title>
        <authorList>
            <person name="Kamper J."/>
            <person name="Kahmann R."/>
            <person name="Bolker M."/>
            <person name="Ma L.J."/>
            <person name="Brefort T."/>
            <person name="Saville B.J."/>
            <person name="Banuett F."/>
            <person name="Kronstad J.W."/>
            <person name="Gold S.E."/>
            <person name="Muller O."/>
            <person name="Perlin M.H."/>
            <person name="Wosten H.A."/>
            <person name="de Vries R."/>
            <person name="Ruiz-Herrera J."/>
            <person name="Reynaga-Pena C.G."/>
            <person name="Snetselaar K."/>
            <person name="McCann M."/>
            <person name="Perez-Martin J."/>
            <person name="Feldbrugge M."/>
            <person name="Basse C.W."/>
            <person name="Steinberg G."/>
            <person name="Ibeas J.I."/>
            <person name="Holloman W."/>
            <person name="Guzman P."/>
            <person name="Farman M."/>
            <person name="Stajich J.E."/>
            <person name="Sentandreu R."/>
            <person name="Gonzalez-Prieto J.M."/>
            <person name="Kennell J.C."/>
            <person name="Molina L."/>
            <person name="Schirawski J."/>
            <person name="Mendoza-Mendoza A."/>
            <person name="Greilinger D."/>
            <person name="Munch K."/>
            <person name="Rossel N."/>
            <person name="Scherer M."/>
            <person name="Vranes M."/>
            <person name="Ladendorf O."/>
            <person name="Vincon V."/>
            <person name="Fuchs U."/>
            <person name="Sandrock B."/>
            <person name="Meng S."/>
            <person name="Ho E.C."/>
            <person name="Cahill M.J."/>
            <person name="Boyce K.J."/>
            <person name="Klose J."/>
            <person name="Klosterman S.J."/>
            <person name="Deelstra H.J."/>
            <person name="Ortiz-Castellanos L."/>
            <person name="Li W."/>
            <person name="Sanchez-Alonso P."/>
            <person name="Schreier P.H."/>
            <person name="Hauser-Hahn I."/>
            <person name="Vaupel M."/>
            <person name="Koopmann E."/>
            <person name="Friedrich G."/>
            <person name="Voss H."/>
            <person name="Schluter T."/>
            <person name="Margolis J."/>
            <person name="Platt D."/>
            <person name="Swimmer C."/>
            <person name="Gnirke A."/>
            <person name="Chen F."/>
            <person name="Vysotskaia V."/>
            <person name="Mannhaupt G."/>
            <person name="Guldener U."/>
            <person name="Munsterkotter M."/>
            <person name="Haase D."/>
            <person name="Oesterheld M."/>
            <person name="Mewes H.W."/>
            <person name="Mauceli E.W."/>
            <person name="DeCaprio D."/>
            <person name="Wade C.M."/>
            <person name="Butler J."/>
            <person name="Young S."/>
            <person name="Jaffe D.B."/>
            <person name="Calvo S."/>
            <person name="Nusbaum C."/>
            <person name="Galagan J."/>
            <person name="Birren B.W."/>
        </authorList>
    </citation>
    <scope>NUCLEOTIDE SEQUENCE [LARGE SCALE GENOMIC DNA]</scope>
    <source>
        <strain evidence="2">DSM 14603 / FGSC 9021 / UM521</strain>
    </source>
</reference>